<sequence>MLLAELLLLACLQSLMFMEGGLANRKRWWQENGVGKFGCQVKFILFLQNGILRSVIKSKNRKEASIIWGYYLMKSLRRNNKVSTELEPPCSLSLEGRGN</sequence>
<name>A0A2P2L4B5_RHIMU</name>
<keyword evidence="2" id="KW-0808">Transferase</keyword>
<evidence type="ECO:0000313" key="2">
    <source>
        <dbReference type="EMBL" id="MBX12803.1"/>
    </source>
</evidence>
<accession>A0A2P2L4B5</accession>
<dbReference type="AlphaFoldDB" id="A0A2P2L4B5"/>
<keyword evidence="2" id="KW-0489">Methyltransferase</keyword>
<organism evidence="2">
    <name type="scientific">Rhizophora mucronata</name>
    <name type="common">Asiatic mangrove</name>
    <dbReference type="NCBI Taxonomy" id="61149"/>
    <lineage>
        <taxon>Eukaryota</taxon>
        <taxon>Viridiplantae</taxon>
        <taxon>Streptophyta</taxon>
        <taxon>Embryophyta</taxon>
        <taxon>Tracheophyta</taxon>
        <taxon>Spermatophyta</taxon>
        <taxon>Magnoliopsida</taxon>
        <taxon>eudicotyledons</taxon>
        <taxon>Gunneridae</taxon>
        <taxon>Pentapetalae</taxon>
        <taxon>rosids</taxon>
        <taxon>fabids</taxon>
        <taxon>Malpighiales</taxon>
        <taxon>Rhizophoraceae</taxon>
        <taxon>Rhizophora</taxon>
    </lineage>
</organism>
<dbReference type="EMBL" id="GGEC01032319">
    <property type="protein sequence ID" value="MBX12803.1"/>
    <property type="molecule type" value="Transcribed_RNA"/>
</dbReference>
<evidence type="ECO:0000256" key="1">
    <source>
        <dbReference type="SAM" id="SignalP"/>
    </source>
</evidence>
<keyword evidence="1" id="KW-0732">Signal</keyword>
<feature type="signal peptide" evidence="1">
    <location>
        <begin position="1"/>
        <end position="23"/>
    </location>
</feature>
<dbReference type="GO" id="GO:0008168">
    <property type="term" value="F:methyltransferase activity"/>
    <property type="evidence" value="ECO:0007669"/>
    <property type="project" value="UniProtKB-KW"/>
</dbReference>
<protein>
    <submittedName>
        <fullName evidence="2">Lysine-specific demethylase REF6</fullName>
    </submittedName>
</protein>
<feature type="chain" id="PRO_5015172900" evidence="1">
    <location>
        <begin position="24"/>
        <end position="99"/>
    </location>
</feature>
<proteinExistence type="predicted"/>
<dbReference type="GO" id="GO:0032259">
    <property type="term" value="P:methylation"/>
    <property type="evidence" value="ECO:0007669"/>
    <property type="project" value="UniProtKB-KW"/>
</dbReference>
<reference evidence="2" key="1">
    <citation type="submission" date="2018-02" db="EMBL/GenBank/DDBJ databases">
        <title>Rhizophora mucronata_Transcriptome.</title>
        <authorList>
            <person name="Meera S.P."/>
            <person name="Sreeshan A."/>
            <person name="Augustine A."/>
        </authorList>
    </citation>
    <scope>NUCLEOTIDE SEQUENCE</scope>
    <source>
        <tissue evidence="2">Leaf</tissue>
    </source>
</reference>